<evidence type="ECO:0000313" key="2">
    <source>
        <dbReference type="EMBL" id="ACV60147.1"/>
    </source>
</evidence>
<dbReference type="HOGENOM" id="CLU_2857711_0_0_9"/>
<evidence type="ECO:0000256" key="1">
    <source>
        <dbReference type="SAM" id="Phobius"/>
    </source>
</evidence>
<keyword evidence="2" id="KW-0614">Plasmid</keyword>
<keyword evidence="1" id="KW-1133">Transmembrane helix</keyword>
<keyword evidence="1" id="KW-0812">Transmembrane</keyword>
<organism evidence="2 3">
    <name type="scientific">Alicyclobacillus acidocaldarius subsp. acidocaldarius (strain ATCC 27009 / DSM 446 / BCRC 14685 / JCM 5260 / KCTC 1825 / NBRC 15652 / NCIMB 11725 / NRRL B-14509 / 104-IA)</name>
    <name type="common">Bacillus acidocaldarius</name>
    <dbReference type="NCBI Taxonomy" id="521098"/>
    <lineage>
        <taxon>Bacteria</taxon>
        <taxon>Bacillati</taxon>
        <taxon>Bacillota</taxon>
        <taxon>Bacilli</taxon>
        <taxon>Bacillales</taxon>
        <taxon>Alicyclobacillaceae</taxon>
        <taxon>Alicyclobacillus</taxon>
    </lineage>
</organism>
<proteinExistence type="predicted"/>
<gene>
    <name evidence="2" type="ordered locus">Aaci_3151</name>
</gene>
<dbReference type="Proteomes" id="UP000001917">
    <property type="component" value="Plasmid pAACI03"/>
</dbReference>
<protein>
    <submittedName>
        <fullName evidence="2">Uncharacterized protein</fullName>
    </submittedName>
</protein>
<evidence type="ECO:0000313" key="3">
    <source>
        <dbReference type="Proteomes" id="UP000001917"/>
    </source>
</evidence>
<dbReference type="AlphaFoldDB" id="C8WYQ3"/>
<dbReference type="EMBL" id="CP001730">
    <property type="protein sequence ID" value="ACV60147.1"/>
    <property type="molecule type" value="Genomic_DNA"/>
</dbReference>
<name>C8WYQ3_ALIAD</name>
<dbReference type="KEGG" id="aac:Aaci_3151"/>
<geneLocation type="plasmid" evidence="2 3">
    <name>pAACI03</name>
</geneLocation>
<sequence length="64" mass="7036">MTMAASIAIGSLLGSLCGITIAAIQENPYLMRYIRMSVAAILSPLIAVGWGIYKFCCLRKQVRW</sequence>
<keyword evidence="3" id="KW-1185">Reference proteome</keyword>
<reference evidence="3" key="1">
    <citation type="submission" date="2009-09" db="EMBL/GenBank/DDBJ databases">
        <title>The complete plasmid3 of Alicyclobacillus acidocaldarius subsp. acidocaldarius DSM 446.</title>
        <authorList>
            <consortium name="US DOE Joint Genome Institute (JGI-PGF)"/>
            <person name="Lucas S."/>
            <person name="Copeland A."/>
            <person name="Lapidus A."/>
            <person name="Glavina del Rio T."/>
            <person name="Dalin E."/>
            <person name="Tice H."/>
            <person name="Bruce D."/>
            <person name="Goodwin L."/>
            <person name="Pitluck S."/>
            <person name="Kyrpides N."/>
            <person name="Mavromatis K."/>
            <person name="Ivanova N."/>
            <person name="Ovchinnikova G."/>
            <person name="Chertkov O."/>
            <person name="Sims D."/>
            <person name="Brettin T."/>
            <person name="Detter J.C."/>
            <person name="Han C."/>
            <person name="Larimer F."/>
            <person name="Land M."/>
            <person name="Hauser L."/>
            <person name="Markowitz V."/>
            <person name="Cheng J.-F."/>
            <person name="Hugenholtz P."/>
            <person name="Woyke T."/>
            <person name="Wu D."/>
            <person name="Pukall R."/>
            <person name="Klenk H.-P."/>
            <person name="Eisen J.A."/>
        </authorList>
    </citation>
    <scope>NUCLEOTIDE SEQUENCE [LARGE SCALE GENOMIC DNA]</scope>
    <source>
        <strain evidence="3">ATCC 27009 / DSM 446 / BCRC 14685 / JCM 5260 / KCTC 1825 / NBRC 15652 / NCIMB 11725 / NRRL B-14509 / 104-IA</strain>
        <plasmid evidence="3">pAACI03</plasmid>
    </source>
</reference>
<reference evidence="2 3" key="2">
    <citation type="journal article" date="2010" name="Stand. Genomic Sci.">
        <title>Complete genome sequence of Alicyclobacillus acidocaldarius type strain (104-IA).</title>
        <authorList>
            <person name="Mavromatis K."/>
            <person name="Sikorski J."/>
            <person name="Lapidus A."/>
            <person name="Glavina Del Rio T."/>
            <person name="Copeland A."/>
            <person name="Tice H."/>
            <person name="Cheng J.F."/>
            <person name="Lucas S."/>
            <person name="Chen F."/>
            <person name="Nolan M."/>
            <person name="Bruce D."/>
            <person name="Goodwin L."/>
            <person name="Pitluck S."/>
            <person name="Ivanova N."/>
            <person name="Ovchinnikova G."/>
            <person name="Pati A."/>
            <person name="Chen A."/>
            <person name="Palaniappan K."/>
            <person name="Land M."/>
            <person name="Hauser L."/>
            <person name="Chang Y.J."/>
            <person name="Jeffries C.D."/>
            <person name="Chain P."/>
            <person name="Meincke L."/>
            <person name="Sims D."/>
            <person name="Chertkov O."/>
            <person name="Han C."/>
            <person name="Brettin T."/>
            <person name="Detter J.C."/>
            <person name="Wahrenburg C."/>
            <person name="Rohde M."/>
            <person name="Pukall R."/>
            <person name="Goker M."/>
            <person name="Bristow J."/>
            <person name="Eisen J.A."/>
            <person name="Markowitz V."/>
            <person name="Hugenholtz P."/>
            <person name="Klenk H.P."/>
            <person name="Kyrpides N.C."/>
        </authorList>
    </citation>
    <scope>NUCLEOTIDE SEQUENCE [LARGE SCALE GENOMIC DNA]</scope>
    <source>
        <strain evidence="3">ATCC 27009 / DSM 446 / BCRC 14685 / JCM 5260 / KCTC 1825 / NBRC 15652 / NCIMB 11725 / NRRL B-14509 / 104-IA</strain>
        <plasmid evidence="2 3">pAACI03</plasmid>
    </source>
</reference>
<accession>C8WYQ3</accession>
<keyword evidence="1" id="KW-0472">Membrane</keyword>
<feature type="transmembrane region" description="Helical" evidence="1">
    <location>
        <begin position="32"/>
        <end position="53"/>
    </location>
</feature>